<comment type="caution">
    <text evidence="10">The sequence shown here is derived from an EMBL/GenBank/DDBJ whole genome shotgun (WGS) entry which is preliminary data.</text>
</comment>
<reference evidence="10" key="1">
    <citation type="journal article" date="2014" name="Int. J. Syst. Evol. Microbiol.">
        <title>Complete genome sequence of Corynebacterium casei LMG S-19264T (=DSM 44701T), isolated from a smear-ripened cheese.</title>
        <authorList>
            <consortium name="US DOE Joint Genome Institute (JGI-PGF)"/>
            <person name="Walter F."/>
            <person name="Albersmeier A."/>
            <person name="Kalinowski J."/>
            <person name="Ruckert C."/>
        </authorList>
    </citation>
    <scope>NUCLEOTIDE SEQUENCE</scope>
    <source>
        <strain evidence="10">CCM 7897</strain>
    </source>
</reference>
<dbReference type="GO" id="GO:0046872">
    <property type="term" value="F:metal ion binding"/>
    <property type="evidence" value="ECO:0007669"/>
    <property type="project" value="UniProtKB-KW"/>
</dbReference>
<dbReference type="GO" id="GO:0051603">
    <property type="term" value="P:proteolysis involved in protein catabolic process"/>
    <property type="evidence" value="ECO:0007669"/>
    <property type="project" value="TreeGrafter"/>
</dbReference>
<evidence type="ECO:0000256" key="2">
    <source>
        <dbReference type="ARBA" id="ARBA00022670"/>
    </source>
</evidence>
<evidence type="ECO:0000256" key="3">
    <source>
        <dbReference type="ARBA" id="ARBA00022723"/>
    </source>
</evidence>
<keyword evidence="11" id="KW-1185">Reference proteome</keyword>
<sequence>MSATRHFPKPISAGRRTARFVIGALAACQLLLTPAFAQAPQGKGLPVIRDTEIENLLKDYTRPILRVAKLSQQNIEVVLINDRAFNAFVADGRRIFVNTGALVDATTPNQIIGVLAHETGHIAGGHLARRREQLAGAQTMAIVAMMLAAGGVAAGAASGNNMGNAAAGAIIAPQEMIRRSLLSYQREEEQAADRAAVTYLNATKQSAKGMLETFERFQNDQLFISQRIDPYLLSHPMARERIAALETLAKASPYFNAKDSPELQHRHDMMRAKLVGFQERPDGVARRYPPTDQSLPAQYARAISAYRFGNMSAAVAQIDALIAKEPGNPYFPELKGQALLESGRAAEALPPLRKAVSMTDGAPLIRAMLGQALVETGNAAYMDEAIRELQQATQRDPGSPGGWRALAKAYGMKNNRPAADLASAQASLITGDFRTAQMLAARAKQTLPPNSPGWLRADDILNSKPPKSDDR</sequence>
<dbReference type="Gene3D" id="3.30.2010.10">
    <property type="entry name" value="Metalloproteases ('zincins'), catalytic domain"/>
    <property type="match status" value="1"/>
</dbReference>
<feature type="region of interest" description="Disordered" evidence="7">
    <location>
        <begin position="443"/>
        <end position="471"/>
    </location>
</feature>
<evidence type="ECO:0000313" key="10">
    <source>
        <dbReference type="EMBL" id="GGF83038.1"/>
    </source>
</evidence>
<dbReference type="Pfam" id="PF13432">
    <property type="entry name" value="TPR_16"/>
    <property type="match status" value="1"/>
</dbReference>
<dbReference type="InterPro" id="IPR011990">
    <property type="entry name" value="TPR-like_helical_dom_sf"/>
</dbReference>
<evidence type="ECO:0000256" key="7">
    <source>
        <dbReference type="SAM" id="MobiDB-lite"/>
    </source>
</evidence>
<keyword evidence="2" id="KW-0645">Protease</keyword>
<feature type="compositionally biased region" description="Basic and acidic residues" evidence="7">
    <location>
        <begin position="456"/>
        <end position="471"/>
    </location>
</feature>
<protein>
    <recommendedName>
        <fullName evidence="9">Peptidase M48 domain-containing protein</fullName>
    </recommendedName>
</protein>
<dbReference type="GO" id="GO:0004222">
    <property type="term" value="F:metalloendopeptidase activity"/>
    <property type="evidence" value="ECO:0007669"/>
    <property type="project" value="InterPro"/>
</dbReference>
<dbReference type="GO" id="GO:0016020">
    <property type="term" value="C:membrane"/>
    <property type="evidence" value="ECO:0007669"/>
    <property type="project" value="TreeGrafter"/>
</dbReference>
<dbReference type="PANTHER" id="PTHR22726:SF1">
    <property type="entry name" value="METALLOENDOPEPTIDASE OMA1, MITOCHONDRIAL"/>
    <property type="match status" value="1"/>
</dbReference>
<dbReference type="PANTHER" id="PTHR22726">
    <property type="entry name" value="METALLOENDOPEPTIDASE OMA1"/>
    <property type="match status" value="1"/>
</dbReference>
<organism evidence="10 11">
    <name type="scientific">Azorhizobium oxalatiphilum</name>
    <dbReference type="NCBI Taxonomy" id="980631"/>
    <lineage>
        <taxon>Bacteria</taxon>
        <taxon>Pseudomonadati</taxon>
        <taxon>Pseudomonadota</taxon>
        <taxon>Alphaproteobacteria</taxon>
        <taxon>Hyphomicrobiales</taxon>
        <taxon>Xanthobacteraceae</taxon>
        <taxon>Azorhizobium</taxon>
    </lineage>
</organism>
<dbReference type="EMBL" id="BMCT01000009">
    <property type="protein sequence ID" value="GGF83038.1"/>
    <property type="molecule type" value="Genomic_DNA"/>
</dbReference>
<feature type="chain" id="PRO_5037079830" description="Peptidase M48 domain-containing protein" evidence="8">
    <location>
        <begin position="40"/>
        <end position="471"/>
    </location>
</feature>
<dbReference type="AlphaFoldDB" id="A0A917CB96"/>
<evidence type="ECO:0000256" key="1">
    <source>
        <dbReference type="ARBA" id="ARBA00001947"/>
    </source>
</evidence>
<evidence type="ECO:0000256" key="6">
    <source>
        <dbReference type="ARBA" id="ARBA00023049"/>
    </source>
</evidence>
<evidence type="ECO:0000259" key="9">
    <source>
        <dbReference type="Pfam" id="PF01435"/>
    </source>
</evidence>
<accession>A0A917CB96</accession>
<keyword evidence="8" id="KW-0732">Signal</keyword>
<dbReference type="SUPFAM" id="SSF48452">
    <property type="entry name" value="TPR-like"/>
    <property type="match status" value="1"/>
</dbReference>
<evidence type="ECO:0000256" key="5">
    <source>
        <dbReference type="ARBA" id="ARBA00022833"/>
    </source>
</evidence>
<dbReference type="RefSeq" id="WP_188583502.1">
    <property type="nucleotide sequence ID" value="NZ_BMCT01000009.1"/>
</dbReference>
<dbReference type="InterPro" id="IPR051156">
    <property type="entry name" value="Mito/Outer_Membr_Metalloprot"/>
</dbReference>
<proteinExistence type="predicted"/>
<dbReference type="CDD" id="cd07324">
    <property type="entry name" value="M48C_Oma1-like"/>
    <property type="match status" value="1"/>
</dbReference>
<reference evidence="10" key="2">
    <citation type="submission" date="2020-09" db="EMBL/GenBank/DDBJ databases">
        <authorList>
            <person name="Sun Q."/>
            <person name="Sedlacek I."/>
        </authorList>
    </citation>
    <scope>NUCLEOTIDE SEQUENCE</scope>
    <source>
        <strain evidence="10">CCM 7897</strain>
    </source>
</reference>
<evidence type="ECO:0000313" key="11">
    <source>
        <dbReference type="Proteomes" id="UP000606044"/>
    </source>
</evidence>
<dbReference type="Gene3D" id="1.25.40.10">
    <property type="entry name" value="Tetratricopeptide repeat domain"/>
    <property type="match status" value="1"/>
</dbReference>
<feature type="signal peptide" evidence="8">
    <location>
        <begin position="1"/>
        <end position="39"/>
    </location>
</feature>
<dbReference type="Proteomes" id="UP000606044">
    <property type="component" value="Unassembled WGS sequence"/>
</dbReference>
<feature type="domain" description="Peptidase M48" evidence="9">
    <location>
        <begin position="58"/>
        <end position="248"/>
    </location>
</feature>
<dbReference type="InterPro" id="IPR001915">
    <property type="entry name" value="Peptidase_M48"/>
</dbReference>
<comment type="cofactor">
    <cofactor evidence="1">
        <name>Zn(2+)</name>
        <dbReference type="ChEBI" id="CHEBI:29105"/>
    </cofactor>
</comment>
<evidence type="ECO:0000256" key="8">
    <source>
        <dbReference type="SAM" id="SignalP"/>
    </source>
</evidence>
<keyword evidence="6" id="KW-0482">Metalloprotease</keyword>
<dbReference type="Pfam" id="PF01435">
    <property type="entry name" value="Peptidase_M48"/>
    <property type="match status" value="1"/>
</dbReference>
<keyword evidence="4" id="KW-0378">Hydrolase</keyword>
<evidence type="ECO:0000256" key="4">
    <source>
        <dbReference type="ARBA" id="ARBA00022801"/>
    </source>
</evidence>
<name>A0A917CB96_9HYPH</name>
<gene>
    <name evidence="10" type="ORF">GCM10007301_48970</name>
</gene>
<keyword evidence="5" id="KW-0862">Zinc</keyword>
<keyword evidence="3" id="KW-0479">Metal-binding</keyword>